<dbReference type="OrthoDB" id="1898716at2759"/>
<evidence type="ECO:0000259" key="7">
    <source>
        <dbReference type="PROSITE" id="PS50066"/>
    </source>
</evidence>
<dbReference type="Pfam" id="PF00319">
    <property type="entry name" value="SRF-TF"/>
    <property type="match status" value="1"/>
</dbReference>
<evidence type="ECO:0000256" key="4">
    <source>
        <dbReference type="ARBA" id="ARBA00023163"/>
    </source>
</evidence>
<dbReference type="PANTHER" id="PTHR48019">
    <property type="entry name" value="SERUM RESPONSE FACTOR HOMOLOG"/>
    <property type="match status" value="1"/>
</dbReference>
<reference evidence="8" key="1">
    <citation type="submission" date="2020-06" db="EMBL/GenBank/DDBJ databases">
        <title>Draft genome of Bugula neritina, a colonial animal packing powerful symbionts and potential medicines.</title>
        <authorList>
            <person name="Rayko M."/>
        </authorList>
    </citation>
    <scope>NUCLEOTIDE SEQUENCE [LARGE SCALE GENOMIC DNA]</scope>
    <source>
        <strain evidence="8">Kwan_BN1</strain>
    </source>
</reference>
<evidence type="ECO:0000256" key="3">
    <source>
        <dbReference type="ARBA" id="ARBA00023125"/>
    </source>
</evidence>
<keyword evidence="3" id="KW-0238">DNA-binding</keyword>
<organism evidence="8 9">
    <name type="scientific">Bugula neritina</name>
    <name type="common">Brown bryozoan</name>
    <name type="synonym">Sertularia neritina</name>
    <dbReference type="NCBI Taxonomy" id="10212"/>
    <lineage>
        <taxon>Eukaryota</taxon>
        <taxon>Metazoa</taxon>
        <taxon>Spiralia</taxon>
        <taxon>Lophotrochozoa</taxon>
        <taxon>Bryozoa</taxon>
        <taxon>Gymnolaemata</taxon>
        <taxon>Cheilostomatida</taxon>
        <taxon>Flustrina</taxon>
        <taxon>Buguloidea</taxon>
        <taxon>Bugulidae</taxon>
        <taxon>Bugula</taxon>
    </lineage>
</organism>
<gene>
    <name evidence="8" type="ORF">EB796_016811</name>
</gene>
<dbReference type="GO" id="GO:0046983">
    <property type="term" value="F:protein dimerization activity"/>
    <property type="evidence" value="ECO:0007669"/>
    <property type="project" value="InterPro"/>
</dbReference>
<dbReference type="SUPFAM" id="SSF55455">
    <property type="entry name" value="SRF-like"/>
    <property type="match status" value="1"/>
</dbReference>
<dbReference type="GO" id="GO:0003677">
    <property type="term" value="F:DNA binding"/>
    <property type="evidence" value="ECO:0007669"/>
    <property type="project" value="UniProtKB-KW"/>
</dbReference>
<name>A0A7J7JFI1_BUGNE</name>
<dbReference type="AlphaFoldDB" id="A0A7J7JFI1"/>
<dbReference type="Proteomes" id="UP000593567">
    <property type="component" value="Unassembled WGS sequence"/>
</dbReference>
<evidence type="ECO:0000256" key="2">
    <source>
        <dbReference type="ARBA" id="ARBA00023015"/>
    </source>
</evidence>
<keyword evidence="9" id="KW-1185">Reference proteome</keyword>
<evidence type="ECO:0000313" key="9">
    <source>
        <dbReference type="Proteomes" id="UP000593567"/>
    </source>
</evidence>
<evidence type="ECO:0000313" key="8">
    <source>
        <dbReference type="EMBL" id="KAF6024885.1"/>
    </source>
</evidence>
<dbReference type="EMBL" id="VXIV02002520">
    <property type="protein sequence ID" value="KAF6024885.1"/>
    <property type="molecule type" value="Genomic_DNA"/>
</dbReference>
<feature type="compositionally biased region" description="Polar residues" evidence="6">
    <location>
        <begin position="286"/>
        <end position="298"/>
    </location>
</feature>
<dbReference type="GO" id="GO:0005634">
    <property type="term" value="C:nucleus"/>
    <property type="evidence" value="ECO:0007669"/>
    <property type="project" value="UniProtKB-SubCell"/>
</dbReference>
<keyword evidence="2" id="KW-0805">Transcription regulation</keyword>
<keyword evidence="5" id="KW-0539">Nucleus</keyword>
<feature type="region of interest" description="Disordered" evidence="6">
    <location>
        <begin position="106"/>
        <end position="214"/>
    </location>
</feature>
<feature type="compositionally biased region" description="Polar residues" evidence="6">
    <location>
        <begin position="340"/>
        <end position="377"/>
    </location>
</feature>
<dbReference type="PROSITE" id="PS50066">
    <property type="entry name" value="MADS_BOX_2"/>
    <property type="match status" value="1"/>
</dbReference>
<proteinExistence type="predicted"/>
<dbReference type="InterPro" id="IPR036879">
    <property type="entry name" value="TF_MADSbox_sf"/>
</dbReference>
<feature type="region of interest" description="Disordered" evidence="6">
    <location>
        <begin position="340"/>
        <end position="411"/>
    </location>
</feature>
<comment type="caution">
    <text evidence="8">The sequence shown here is derived from an EMBL/GenBank/DDBJ whole genome shotgun (WGS) entry which is preliminary data.</text>
</comment>
<feature type="region of interest" description="Disordered" evidence="6">
    <location>
        <begin position="286"/>
        <end position="310"/>
    </location>
</feature>
<evidence type="ECO:0000256" key="5">
    <source>
        <dbReference type="ARBA" id="ARBA00023242"/>
    </source>
</evidence>
<keyword evidence="4" id="KW-0804">Transcription</keyword>
<sequence>MKKAYELSVLCDCEIALIIFNSANKLFQYASTDMDKVLLKYTEYNEPHESRTNKDIIEALNKKEATGKDVDSPDDSSEAYILTPGTQQRYEQINKDFANAMHMGANRPVSGLDRLSPSSRPQYPGMQGMQQVHSPGPYPQVRSPNHSLTPIPPQLSPRPSSASSSHLLDVGHTGEYNRGISSPSNVSSSGHVTPQPPRSPLPNRLSQPNRGHPNLTVVIPNSRGDVPNSADQMAQLQSRMCGLATPVVPMTTPNVPIAFPTGLPSSFHGPGGGDFNLSTADIQNMASNYSSSPHNGWSPSAPPGGGNIGLHGPLTAAVNASGIPQNLQFMSNMHRGSPNSGALSLIVNSSNQGSNSVKSEPMSPSQSHLRPPSNSGLPGSPRNHHSPVASPVPPDYEQSISKRPRMDTGWS</sequence>
<evidence type="ECO:0000256" key="1">
    <source>
        <dbReference type="ARBA" id="ARBA00004123"/>
    </source>
</evidence>
<dbReference type="SMART" id="SM00432">
    <property type="entry name" value="MADS"/>
    <property type="match status" value="1"/>
</dbReference>
<comment type="subcellular location">
    <subcellularLocation>
        <location evidence="1">Nucleus</location>
    </subcellularLocation>
</comment>
<dbReference type="InterPro" id="IPR050142">
    <property type="entry name" value="MADS-box/MEF2_TF"/>
</dbReference>
<evidence type="ECO:0000256" key="6">
    <source>
        <dbReference type="SAM" id="MobiDB-lite"/>
    </source>
</evidence>
<dbReference type="InterPro" id="IPR002100">
    <property type="entry name" value="TF_MADSbox"/>
</dbReference>
<feature type="domain" description="MADS-box" evidence="7">
    <location>
        <begin position="1"/>
        <end position="33"/>
    </location>
</feature>
<dbReference type="Gene3D" id="3.40.1810.10">
    <property type="entry name" value="Transcription factor, MADS-box"/>
    <property type="match status" value="1"/>
</dbReference>
<accession>A0A7J7JFI1</accession>
<protein>
    <submittedName>
        <fullName evidence="8">MEF2A</fullName>
    </submittedName>
</protein>